<proteinExistence type="predicted"/>
<reference evidence="2" key="1">
    <citation type="submission" date="2025-08" db="UniProtKB">
        <authorList>
            <consortium name="Ensembl"/>
        </authorList>
    </citation>
    <scope>IDENTIFICATION</scope>
</reference>
<accession>A0A8C9FV43</accession>
<evidence type="ECO:0000313" key="3">
    <source>
        <dbReference type="Proteomes" id="UP000694428"/>
    </source>
</evidence>
<reference evidence="2" key="2">
    <citation type="submission" date="2025-09" db="UniProtKB">
        <authorList>
            <consortium name="Ensembl"/>
        </authorList>
    </citation>
    <scope>IDENTIFICATION</scope>
</reference>
<evidence type="ECO:0000313" key="2">
    <source>
        <dbReference type="Ensembl" id="ENSPSTP00000020897.1"/>
    </source>
</evidence>
<feature type="region of interest" description="Disordered" evidence="1">
    <location>
        <begin position="1"/>
        <end position="52"/>
    </location>
</feature>
<dbReference type="AlphaFoldDB" id="A0A8C9FV43"/>
<dbReference type="GO" id="GO:0000209">
    <property type="term" value="P:protein polyubiquitination"/>
    <property type="evidence" value="ECO:0007669"/>
    <property type="project" value="TreeGrafter"/>
</dbReference>
<dbReference type="PANTHER" id="PTHR46016">
    <property type="entry name" value="ZINC FINGER, RING/FYVE/PHD-TYPE"/>
    <property type="match status" value="1"/>
</dbReference>
<dbReference type="Proteomes" id="UP000694428">
    <property type="component" value="Unplaced"/>
</dbReference>
<dbReference type="GO" id="GO:0006511">
    <property type="term" value="P:ubiquitin-dependent protein catabolic process"/>
    <property type="evidence" value="ECO:0007669"/>
    <property type="project" value="TreeGrafter"/>
</dbReference>
<dbReference type="Ensembl" id="ENSPSTT00000021922.1">
    <property type="protein sequence ID" value="ENSPSTP00000020897.1"/>
    <property type="gene ID" value="ENSPSTG00000015194.1"/>
</dbReference>
<organism evidence="2 3">
    <name type="scientific">Pavo cristatus</name>
    <name type="common">Indian peafowl</name>
    <name type="synonym">Blue peafowl</name>
    <dbReference type="NCBI Taxonomy" id="9049"/>
    <lineage>
        <taxon>Eukaryota</taxon>
        <taxon>Metazoa</taxon>
        <taxon>Chordata</taxon>
        <taxon>Craniata</taxon>
        <taxon>Vertebrata</taxon>
        <taxon>Euteleostomi</taxon>
        <taxon>Archelosauria</taxon>
        <taxon>Archosauria</taxon>
        <taxon>Dinosauria</taxon>
        <taxon>Saurischia</taxon>
        <taxon>Theropoda</taxon>
        <taxon>Coelurosauria</taxon>
        <taxon>Aves</taxon>
        <taxon>Neognathae</taxon>
        <taxon>Galloanserae</taxon>
        <taxon>Galliformes</taxon>
        <taxon>Phasianidae</taxon>
        <taxon>Phasianinae</taxon>
        <taxon>Pavo</taxon>
    </lineage>
</organism>
<sequence>RSRHRTPRAALSLTAPRPAVAQPEATGDPDAGEEPPRHHPCTVLAANSPKGGLPAEARAPPALGHGLRAQLASCRRCERQRAADSGAPEVDGGGRKGTASYRVGHFQFCTPCLQECLKPKKPVCGVCRGALTAGSRALDLEQLIESTETACSGCGKKVGPQQGAGRAGAGAMCCHCTLQGCGSRSIFYRFCKASQSIWFGSRY</sequence>
<dbReference type="PANTHER" id="PTHR46016:SF3">
    <property type="entry name" value="E3 UBIQUITIN-PROTEIN LIGASE RNF114"/>
    <property type="match status" value="1"/>
</dbReference>
<name>A0A8C9FV43_PAVCR</name>
<dbReference type="GO" id="GO:0061630">
    <property type="term" value="F:ubiquitin protein ligase activity"/>
    <property type="evidence" value="ECO:0007669"/>
    <property type="project" value="TreeGrafter"/>
</dbReference>
<keyword evidence="3" id="KW-1185">Reference proteome</keyword>
<protein>
    <submittedName>
        <fullName evidence="2">Uncharacterized protein</fullName>
    </submittedName>
</protein>
<dbReference type="InterPro" id="IPR051438">
    <property type="entry name" value="RNF_E3_ubiq-protein_ligase"/>
</dbReference>
<evidence type="ECO:0000256" key="1">
    <source>
        <dbReference type="SAM" id="MobiDB-lite"/>
    </source>
</evidence>